<organism evidence="1 2">
    <name type="scientific">Artemisia annua</name>
    <name type="common">Sweet wormwood</name>
    <dbReference type="NCBI Taxonomy" id="35608"/>
    <lineage>
        <taxon>Eukaryota</taxon>
        <taxon>Viridiplantae</taxon>
        <taxon>Streptophyta</taxon>
        <taxon>Embryophyta</taxon>
        <taxon>Tracheophyta</taxon>
        <taxon>Spermatophyta</taxon>
        <taxon>Magnoliopsida</taxon>
        <taxon>eudicotyledons</taxon>
        <taxon>Gunneridae</taxon>
        <taxon>Pentapetalae</taxon>
        <taxon>asterids</taxon>
        <taxon>campanulids</taxon>
        <taxon>Asterales</taxon>
        <taxon>Asteraceae</taxon>
        <taxon>Asteroideae</taxon>
        <taxon>Anthemideae</taxon>
        <taxon>Artemisiinae</taxon>
        <taxon>Artemisia</taxon>
    </lineage>
</organism>
<keyword evidence="2" id="KW-1185">Reference proteome</keyword>
<proteinExistence type="predicted"/>
<name>A0A2U1LRQ8_ARTAN</name>
<dbReference type="EMBL" id="PKPP01008060">
    <property type="protein sequence ID" value="PWA51686.1"/>
    <property type="molecule type" value="Genomic_DNA"/>
</dbReference>
<comment type="caution">
    <text evidence="1">The sequence shown here is derived from an EMBL/GenBank/DDBJ whole genome shotgun (WGS) entry which is preliminary data.</text>
</comment>
<sequence>MVAVGVNLHENSWPTVRYHLMEELRIYYNQYVVMFSTKECDDVQKRFDFFEDGFAPIENRMNMPERGFLIASRYNVILHTLTTLGSMTYVPLRSSPPPLYDHKFITLGYVNNSHYVNVILQGDYPMPTIATQWFRYIFECAVAWITLYIERINYYALLRSNRSNCNVEEVVLE</sequence>
<gene>
    <name evidence="1" type="ORF">CTI12_AA461640</name>
</gene>
<dbReference type="Proteomes" id="UP000245207">
    <property type="component" value="Unassembled WGS sequence"/>
</dbReference>
<protein>
    <submittedName>
        <fullName evidence="1">Uncharacterized protein</fullName>
    </submittedName>
</protein>
<accession>A0A2U1LRQ8</accession>
<reference evidence="1 2" key="1">
    <citation type="journal article" date="2018" name="Mol. Plant">
        <title>The genome of Artemisia annua provides insight into the evolution of Asteraceae family and artemisinin biosynthesis.</title>
        <authorList>
            <person name="Shen Q."/>
            <person name="Zhang L."/>
            <person name="Liao Z."/>
            <person name="Wang S."/>
            <person name="Yan T."/>
            <person name="Shi P."/>
            <person name="Liu M."/>
            <person name="Fu X."/>
            <person name="Pan Q."/>
            <person name="Wang Y."/>
            <person name="Lv Z."/>
            <person name="Lu X."/>
            <person name="Zhang F."/>
            <person name="Jiang W."/>
            <person name="Ma Y."/>
            <person name="Chen M."/>
            <person name="Hao X."/>
            <person name="Li L."/>
            <person name="Tang Y."/>
            <person name="Lv G."/>
            <person name="Zhou Y."/>
            <person name="Sun X."/>
            <person name="Brodelius P.E."/>
            <person name="Rose J.K.C."/>
            <person name="Tang K."/>
        </authorList>
    </citation>
    <scope>NUCLEOTIDE SEQUENCE [LARGE SCALE GENOMIC DNA]</scope>
    <source>
        <strain evidence="2">cv. Huhao1</strain>
        <tissue evidence="1">Leaf</tissue>
    </source>
</reference>
<dbReference type="AlphaFoldDB" id="A0A2U1LRQ8"/>
<evidence type="ECO:0000313" key="2">
    <source>
        <dbReference type="Proteomes" id="UP000245207"/>
    </source>
</evidence>
<dbReference type="OrthoDB" id="1915076at2759"/>
<evidence type="ECO:0000313" key="1">
    <source>
        <dbReference type="EMBL" id="PWA51686.1"/>
    </source>
</evidence>